<dbReference type="InterPro" id="IPR024747">
    <property type="entry name" value="Pyridox_Oxase-rel"/>
</dbReference>
<accession>A0A6J7IE81</accession>
<dbReference type="AlphaFoldDB" id="A0A6J7IE81"/>
<dbReference type="EMBL" id="CAFBNE010000002">
    <property type="protein sequence ID" value="CAB4928866.1"/>
    <property type="molecule type" value="Genomic_DNA"/>
</dbReference>
<evidence type="ECO:0000313" key="1">
    <source>
        <dbReference type="EMBL" id="CAB4928866.1"/>
    </source>
</evidence>
<protein>
    <submittedName>
        <fullName evidence="1">Unannotated protein</fullName>
    </submittedName>
</protein>
<proteinExistence type="predicted"/>
<reference evidence="1" key="1">
    <citation type="submission" date="2020-05" db="EMBL/GenBank/DDBJ databases">
        <authorList>
            <person name="Chiriac C."/>
            <person name="Salcher M."/>
            <person name="Ghai R."/>
            <person name="Kavagutti S V."/>
        </authorList>
    </citation>
    <scope>NUCLEOTIDE SEQUENCE</scope>
</reference>
<dbReference type="InterPro" id="IPR012349">
    <property type="entry name" value="Split_barrel_FMN-bd"/>
</dbReference>
<dbReference type="PANTHER" id="PTHR34071:SF2">
    <property type="entry name" value="FLAVIN-NUCLEOTIDE-BINDING PROTEIN"/>
    <property type="match status" value="1"/>
</dbReference>
<gene>
    <name evidence="1" type="ORF">UFOPK3772_00126</name>
</gene>
<dbReference type="Pfam" id="PF12900">
    <property type="entry name" value="Pyridox_ox_2"/>
    <property type="match status" value="1"/>
</dbReference>
<dbReference type="SUPFAM" id="SSF50475">
    <property type="entry name" value="FMN-binding split barrel"/>
    <property type="match status" value="1"/>
</dbReference>
<organism evidence="1">
    <name type="scientific">freshwater metagenome</name>
    <dbReference type="NCBI Taxonomy" id="449393"/>
    <lineage>
        <taxon>unclassified sequences</taxon>
        <taxon>metagenomes</taxon>
        <taxon>ecological metagenomes</taxon>
    </lineage>
</organism>
<dbReference type="PANTHER" id="PTHR34071">
    <property type="entry name" value="5-NITROIMIDAZOLE ANTIBIOTICS RESISTANCE PROTEIN, NIMA-FAMILY-RELATED PROTEIN-RELATED"/>
    <property type="match status" value="1"/>
</dbReference>
<name>A0A6J7IE81_9ZZZZ</name>
<sequence length="228" mass="24691">MTTDHTATPESVRVHRIPERGHYDRETIDAILDASIVCHVATIDHDGRPLVIPNQHARVGDFVYLHGSAASRNLKRAGQGVDISLSVTLIDGLVIAHRLFNHSINYRSVVLRGIAQQVESNEEKLIALEAFTERILPGRWAEAIAPDEQELKSTIVLRLPITEASAKIRTGMPGHVDEEEDLTKLWVGVIPIEMVAGDPIPHPDIPADLAVSGSVSAWAAAHVSGSAG</sequence>
<dbReference type="Gene3D" id="2.30.110.10">
    <property type="entry name" value="Electron Transport, Fmn-binding Protein, Chain A"/>
    <property type="match status" value="1"/>
</dbReference>